<dbReference type="Proteomes" id="UP000290365">
    <property type="component" value="Chromosome"/>
</dbReference>
<protein>
    <submittedName>
        <fullName evidence="2">Uncharacterized protein</fullName>
    </submittedName>
</protein>
<evidence type="ECO:0000256" key="1">
    <source>
        <dbReference type="SAM" id="MobiDB-lite"/>
    </source>
</evidence>
<dbReference type="EMBL" id="CP035758">
    <property type="protein sequence ID" value="QBD82654.1"/>
    <property type="molecule type" value="Genomic_DNA"/>
</dbReference>
<keyword evidence="3" id="KW-1185">Reference proteome</keyword>
<proteinExistence type="predicted"/>
<accession>A0A4P6K3D3</accession>
<dbReference type="KEGG" id="kbs:EPA93_44490"/>
<evidence type="ECO:0000313" key="3">
    <source>
        <dbReference type="Proteomes" id="UP000290365"/>
    </source>
</evidence>
<evidence type="ECO:0000313" key="2">
    <source>
        <dbReference type="EMBL" id="QBD82654.1"/>
    </source>
</evidence>
<dbReference type="OrthoDB" id="162889at2"/>
<feature type="region of interest" description="Disordered" evidence="1">
    <location>
        <begin position="46"/>
        <end position="141"/>
    </location>
</feature>
<organism evidence="2 3">
    <name type="scientific">Ktedonosporobacter rubrisoli</name>
    <dbReference type="NCBI Taxonomy" id="2509675"/>
    <lineage>
        <taxon>Bacteria</taxon>
        <taxon>Bacillati</taxon>
        <taxon>Chloroflexota</taxon>
        <taxon>Ktedonobacteria</taxon>
        <taxon>Ktedonobacterales</taxon>
        <taxon>Ktedonosporobacteraceae</taxon>
        <taxon>Ktedonosporobacter</taxon>
    </lineage>
</organism>
<feature type="compositionally biased region" description="Polar residues" evidence="1">
    <location>
        <begin position="46"/>
        <end position="60"/>
    </location>
</feature>
<sequence>MCLSCGCGRPDDDHKDRRNITLQDIDAAAQAAGTTRAKVLSNIVSGVQQSEQDADLNQQLRDGYRETEGDSYGQSHNMSAPEPGAIPAQRGYDPAHSGVRHARNRPGERIDNPGRETGTAWGEDQQMGYTTDTSDRRNPAG</sequence>
<name>A0A4P6K3D3_KTERU</name>
<dbReference type="AlphaFoldDB" id="A0A4P6K3D3"/>
<feature type="compositionally biased region" description="Basic and acidic residues" evidence="1">
    <location>
        <begin position="105"/>
        <end position="114"/>
    </location>
</feature>
<gene>
    <name evidence="2" type="ORF">EPA93_44490</name>
</gene>
<dbReference type="RefSeq" id="WP_129893723.1">
    <property type="nucleotide sequence ID" value="NZ_CP035758.1"/>
</dbReference>
<reference evidence="2 3" key="1">
    <citation type="submission" date="2019-01" db="EMBL/GenBank/DDBJ databases">
        <title>Ktedonosporobacter rubrisoli SCAWS-G2.</title>
        <authorList>
            <person name="Huang Y."/>
            <person name="Yan B."/>
        </authorList>
    </citation>
    <scope>NUCLEOTIDE SEQUENCE [LARGE SCALE GENOMIC DNA]</scope>
    <source>
        <strain evidence="2 3">SCAWS-G2</strain>
    </source>
</reference>